<protein>
    <recommendedName>
        <fullName evidence="2">non-specific serine/threonine protein kinase</fullName>
        <ecNumber evidence="2">2.7.11.1</ecNumber>
    </recommendedName>
</protein>
<evidence type="ECO:0000256" key="2">
    <source>
        <dbReference type="ARBA" id="ARBA00012513"/>
    </source>
</evidence>
<evidence type="ECO:0000256" key="18">
    <source>
        <dbReference type="SAM" id="SignalP"/>
    </source>
</evidence>
<dbReference type="PROSITE" id="PS00107">
    <property type="entry name" value="PROTEIN_KINASE_ATP"/>
    <property type="match status" value="1"/>
</dbReference>
<dbReference type="EC" id="2.7.11.1" evidence="2"/>
<reference evidence="20 21" key="1">
    <citation type="submission" date="2019-05" db="EMBL/GenBank/DDBJ databases">
        <title>Mikania micrantha, genome provides insights into the molecular mechanism of rapid growth.</title>
        <authorList>
            <person name="Liu B."/>
        </authorList>
    </citation>
    <scope>NUCLEOTIDE SEQUENCE [LARGE SCALE GENOMIC DNA]</scope>
    <source>
        <strain evidence="20">NLD-2019</strain>
        <tissue evidence="20">Leaf</tissue>
    </source>
</reference>
<keyword evidence="3" id="KW-0723">Serine/threonine-protein kinase</keyword>
<dbReference type="AlphaFoldDB" id="A0A5N6LVR5"/>
<dbReference type="GO" id="GO:0030247">
    <property type="term" value="F:polysaccharide binding"/>
    <property type="evidence" value="ECO:0007669"/>
    <property type="project" value="InterPro"/>
</dbReference>
<dbReference type="InterPro" id="IPR008271">
    <property type="entry name" value="Ser/Thr_kinase_AS"/>
</dbReference>
<evidence type="ECO:0000256" key="1">
    <source>
        <dbReference type="ARBA" id="ARBA00004167"/>
    </source>
</evidence>
<keyword evidence="8" id="KW-0418">Kinase</keyword>
<dbReference type="PANTHER" id="PTHR46008">
    <property type="entry name" value="LEAF RUST 10 DISEASE-RESISTANCE LOCUS RECEPTOR-LIKE PROTEIN KINASE-LIKE 1.4"/>
    <property type="match status" value="1"/>
</dbReference>
<evidence type="ECO:0000256" key="8">
    <source>
        <dbReference type="ARBA" id="ARBA00022777"/>
    </source>
</evidence>
<comment type="catalytic activity">
    <reaction evidence="13">
        <text>L-threonyl-[protein] + ATP = O-phospho-L-threonyl-[protein] + ADP + H(+)</text>
        <dbReference type="Rhea" id="RHEA:46608"/>
        <dbReference type="Rhea" id="RHEA-COMP:11060"/>
        <dbReference type="Rhea" id="RHEA-COMP:11605"/>
        <dbReference type="ChEBI" id="CHEBI:15378"/>
        <dbReference type="ChEBI" id="CHEBI:30013"/>
        <dbReference type="ChEBI" id="CHEBI:30616"/>
        <dbReference type="ChEBI" id="CHEBI:61977"/>
        <dbReference type="ChEBI" id="CHEBI:456216"/>
        <dbReference type="EC" id="2.7.11.1"/>
    </reaction>
</comment>
<feature type="compositionally biased region" description="Low complexity" evidence="16">
    <location>
        <begin position="560"/>
        <end position="577"/>
    </location>
</feature>
<proteinExistence type="predicted"/>
<organism evidence="20 21">
    <name type="scientific">Mikania micrantha</name>
    <name type="common">bitter vine</name>
    <dbReference type="NCBI Taxonomy" id="192012"/>
    <lineage>
        <taxon>Eukaryota</taxon>
        <taxon>Viridiplantae</taxon>
        <taxon>Streptophyta</taxon>
        <taxon>Embryophyta</taxon>
        <taxon>Tracheophyta</taxon>
        <taxon>Spermatophyta</taxon>
        <taxon>Magnoliopsida</taxon>
        <taxon>eudicotyledons</taxon>
        <taxon>Gunneridae</taxon>
        <taxon>Pentapetalae</taxon>
        <taxon>asterids</taxon>
        <taxon>campanulids</taxon>
        <taxon>Asterales</taxon>
        <taxon>Asteraceae</taxon>
        <taxon>Asteroideae</taxon>
        <taxon>Heliantheae alliance</taxon>
        <taxon>Eupatorieae</taxon>
        <taxon>Mikania</taxon>
    </lineage>
</organism>
<dbReference type="PROSITE" id="PS50011">
    <property type="entry name" value="PROTEIN_KINASE_DOM"/>
    <property type="match status" value="1"/>
</dbReference>
<dbReference type="InterPro" id="IPR011009">
    <property type="entry name" value="Kinase-like_dom_sf"/>
</dbReference>
<evidence type="ECO:0000256" key="4">
    <source>
        <dbReference type="ARBA" id="ARBA00022679"/>
    </source>
</evidence>
<dbReference type="Pfam" id="PF00069">
    <property type="entry name" value="Pkinase"/>
    <property type="match status" value="1"/>
</dbReference>
<keyword evidence="4" id="KW-0808">Transferase</keyword>
<evidence type="ECO:0000256" key="17">
    <source>
        <dbReference type="SAM" id="Phobius"/>
    </source>
</evidence>
<evidence type="ECO:0000313" key="21">
    <source>
        <dbReference type="Proteomes" id="UP000326396"/>
    </source>
</evidence>
<sequence length="947" mass="105563">MNPRIDSGPVLFTITVVLATVIQFPALRSQEIRPYDTCNQPIRCGNDEFGYPFWGLNRPDYCGHPSFQLTCESSDPMLVLDSVPYRLLDIESSAYTITIARNDLWSNLCPQFLHNTTYNSTLFNGNFDQENVYLYYGCQDNVTAASGTPMADNYRFTCTVNDTQIENYFRPDGVPPIGNLLVECSNSIIVPVNRSLVPSTESDLRSALLDGFKLQWMVNTDVCDRCVRSNGRCGSNSTSPDGFACFCANGHFSRICNNTGEIGGALRSQETRPYDTCNQPIRCGNVEFGYPFWGINRPDYCGHPSFHLTCESSVIMLVLDSVAYRILDIGSNTHTITIARNDLWSTLCPQFLHNTTYNSTLFNGNFDQENVYLYYGCRDNVPGASAAPMADNYRFTCTVNGTQIDNYFRPSDIVPDIGNNLVECNNSISVPVNRSLVIFTESDLRSALRDGFKLQWMVNNDVCDRCVRSNGLCGSNSTSTDRFACYCANGNFAQTCNNSGENGGVLGVVGAVVAVVVVGCGIFVCRMRRRNRTIKEASPARIETKAILTAGSSQRLTSDNSNFTSSIPSFPSSKTSETSSKEFAKSTSFGAQVFSYEELEVATDNFNDSRELGEGGFGTVYFGKLIDGREVAVKRLYENNFKRVEQFLNEVRILTGLDHENLVKLYGCTSRRSRELLLVYEYIPNGTVADHLHGKLANASSSLFSWPIRLNIALQTAEALAYLHKSGVIHRDVKSNNILLEKNFHVKVADFGLSRLFENVTHVSTAPQGTPGYVDPEYYQCYQLTDKSDVYSFGVVLVELISSLEAVDTSRHRLDINLANMAMIKIQNHMLHELVDKSIGFETNDSVRRMATLVAELAFWCLQQEREMRPTMKEVLETLRGIQNGDLNDQKPEVLDIIVDDCGLSFRSLGNSISELRLELPSNQSSSDEVICEDWHPHKTGGDKSES</sequence>
<accession>A0A5N6LVR5</accession>
<evidence type="ECO:0000256" key="3">
    <source>
        <dbReference type="ARBA" id="ARBA00022527"/>
    </source>
</evidence>
<dbReference type="GO" id="GO:0005524">
    <property type="term" value="F:ATP binding"/>
    <property type="evidence" value="ECO:0007669"/>
    <property type="project" value="UniProtKB-UniRule"/>
</dbReference>
<dbReference type="EMBL" id="SZYD01000018">
    <property type="protein sequence ID" value="KAD2805704.1"/>
    <property type="molecule type" value="Genomic_DNA"/>
</dbReference>
<dbReference type="Gene3D" id="1.10.510.10">
    <property type="entry name" value="Transferase(Phosphotransferase) domain 1"/>
    <property type="match status" value="1"/>
</dbReference>
<feature type="transmembrane region" description="Helical" evidence="17">
    <location>
        <begin position="504"/>
        <end position="525"/>
    </location>
</feature>
<dbReference type="SUPFAM" id="SSF56112">
    <property type="entry name" value="Protein kinase-like (PK-like)"/>
    <property type="match status" value="1"/>
</dbReference>
<evidence type="ECO:0000256" key="12">
    <source>
        <dbReference type="ARBA" id="ARBA00023180"/>
    </source>
</evidence>
<dbReference type="Pfam" id="PF14380">
    <property type="entry name" value="WAK_assoc"/>
    <property type="match status" value="2"/>
</dbReference>
<keyword evidence="10 17" id="KW-1133">Transmembrane helix</keyword>
<dbReference type="InterPro" id="IPR032872">
    <property type="entry name" value="WAK_assoc_C"/>
</dbReference>
<dbReference type="Pfam" id="PF13947">
    <property type="entry name" value="GUB_WAK_bind"/>
    <property type="match status" value="2"/>
</dbReference>
<dbReference type="PANTHER" id="PTHR46008:SF38">
    <property type="entry name" value="CONCANAVALIN A-LIKE LECTIN_GLUCANASE DOMAIN-CONTAINING PROTEIN-RELATED"/>
    <property type="match status" value="1"/>
</dbReference>
<dbReference type="Proteomes" id="UP000326396">
    <property type="component" value="Linkage Group LG8"/>
</dbReference>
<evidence type="ECO:0000256" key="6">
    <source>
        <dbReference type="ARBA" id="ARBA00022729"/>
    </source>
</evidence>
<keyword evidence="5 17" id="KW-0812">Transmembrane</keyword>
<comment type="catalytic activity">
    <reaction evidence="14">
        <text>L-seryl-[protein] + ATP = O-phospho-L-seryl-[protein] + ADP + H(+)</text>
        <dbReference type="Rhea" id="RHEA:17989"/>
        <dbReference type="Rhea" id="RHEA-COMP:9863"/>
        <dbReference type="Rhea" id="RHEA-COMP:11604"/>
        <dbReference type="ChEBI" id="CHEBI:15378"/>
        <dbReference type="ChEBI" id="CHEBI:29999"/>
        <dbReference type="ChEBI" id="CHEBI:30616"/>
        <dbReference type="ChEBI" id="CHEBI:83421"/>
        <dbReference type="ChEBI" id="CHEBI:456216"/>
        <dbReference type="EC" id="2.7.11.1"/>
    </reaction>
</comment>
<dbReference type="SMART" id="SM00220">
    <property type="entry name" value="S_TKc"/>
    <property type="match status" value="1"/>
</dbReference>
<name>A0A5N6LVR5_9ASTR</name>
<keyword evidence="11 17" id="KW-0472">Membrane</keyword>
<evidence type="ECO:0000256" key="9">
    <source>
        <dbReference type="ARBA" id="ARBA00022840"/>
    </source>
</evidence>
<comment type="caution">
    <text evidence="20">The sequence shown here is derived from an EMBL/GenBank/DDBJ whole genome shotgun (WGS) entry which is preliminary data.</text>
</comment>
<evidence type="ECO:0000256" key="7">
    <source>
        <dbReference type="ARBA" id="ARBA00022741"/>
    </source>
</evidence>
<feature type="domain" description="Protein kinase" evidence="19">
    <location>
        <begin position="606"/>
        <end position="882"/>
    </location>
</feature>
<dbReference type="Gene3D" id="3.30.200.20">
    <property type="entry name" value="Phosphorylase Kinase, domain 1"/>
    <property type="match status" value="1"/>
</dbReference>
<evidence type="ECO:0000256" key="10">
    <source>
        <dbReference type="ARBA" id="ARBA00022989"/>
    </source>
</evidence>
<evidence type="ECO:0000313" key="20">
    <source>
        <dbReference type="EMBL" id="KAD2805704.1"/>
    </source>
</evidence>
<evidence type="ECO:0000256" key="16">
    <source>
        <dbReference type="SAM" id="MobiDB-lite"/>
    </source>
</evidence>
<evidence type="ECO:0000259" key="19">
    <source>
        <dbReference type="PROSITE" id="PS50011"/>
    </source>
</evidence>
<dbReference type="InterPro" id="IPR000719">
    <property type="entry name" value="Prot_kinase_dom"/>
</dbReference>
<keyword evidence="6 18" id="KW-0732">Signal</keyword>
<keyword evidence="9 15" id="KW-0067">ATP-binding</keyword>
<dbReference type="PROSITE" id="PS00108">
    <property type="entry name" value="PROTEIN_KINASE_ST"/>
    <property type="match status" value="1"/>
</dbReference>
<keyword evidence="12" id="KW-0325">Glycoprotein</keyword>
<evidence type="ECO:0000256" key="5">
    <source>
        <dbReference type="ARBA" id="ARBA00022692"/>
    </source>
</evidence>
<gene>
    <name evidence="20" type="ORF">E3N88_39081</name>
</gene>
<comment type="subcellular location">
    <subcellularLocation>
        <location evidence="1">Membrane</location>
        <topology evidence="1">Single-pass membrane protein</topology>
    </subcellularLocation>
</comment>
<evidence type="ECO:0000256" key="11">
    <source>
        <dbReference type="ARBA" id="ARBA00023136"/>
    </source>
</evidence>
<evidence type="ECO:0000256" key="14">
    <source>
        <dbReference type="ARBA" id="ARBA00048679"/>
    </source>
</evidence>
<feature type="binding site" evidence="15">
    <location>
        <position position="634"/>
    </location>
    <ligand>
        <name>ATP</name>
        <dbReference type="ChEBI" id="CHEBI:30616"/>
    </ligand>
</feature>
<dbReference type="InterPro" id="IPR025287">
    <property type="entry name" value="WAK_GUB"/>
</dbReference>
<evidence type="ECO:0000256" key="15">
    <source>
        <dbReference type="PROSITE-ProRule" id="PRU10141"/>
    </source>
</evidence>
<dbReference type="OrthoDB" id="1507006at2759"/>
<dbReference type="GO" id="GO:0004674">
    <property type="term" value="F:protein serine/threonine kinase activity"/>
    <property type="evidence" value="ECO:0007669"/>
    <property type="project" value="UniProtKB-KW"/>
</dbReference>
<dbReference type="GO" id="GO:0005886">
    <property type="term" value="C:plasma membrane"/>
    <property type="evidence" value="ECO:0007669"/>
    <property type="project" value="UniProtKB-ARBA"/>
</dbReference>
<keyword evidence="7 15" id="KW-0547">Nucleotide-binding</keyword>
<keyword evidence="21" id="KW-1185">Reference proteome</keyword>
<feature type="chain" id="PRO_5024294947" description="non-specific serine/threonine protein kinase" evidence="18">
    <location>
        <begin position="30"/>
        <end position="947"/>
    </location>
</feature>
<dbReference type="InterPro" id="IPR017441">
    <property type="entry name" value="Protein_kinase_ATP_BS"/>
</dbReference>
<dbReference type="FunFam" id="1.10.510.10:FF:000161">
    <property type="entry name" value="Wall-associated receptor kinase-like 20"/>
    <property type="match status" value="1"/>
</dbReference>
<feature type="signal peptide" evidence="18">
    <location>
        <begin position="1"/>
        <end position="29"/>
    </location>
</feature>
<feature type="region of interest" description="Disordered" evidence="16">
    <location>
        <begin position="553"/>
        <end position="577"/>
    </location>
</feature>
<evidence type="ECO:0000256" key="13">
    <source>
        <dbReference type="ARBA" id="ARBA00047899"/>
    </source>
</evidence>